<accession>A0A2U3PTZ5</accession>
<dbReference type="EMBL" id="LS398110">
    <property type="protein sequence ID" value="SPP92625.1"/>
    <property type="molecule type" value="Genomic_DNA"/>
</dbReference>
<gene>
    <name evidence="2" type="ORF">BRAD3257_1495</name>
</gene>
<dbReference type="Gene3D" id="6.20.20.10">
    <property type="match status" value="1"/>
</dbReference>
<reference evidence="2 3" key="1">
    <citation type="submission" date="2018-03" db="EMBL/GenBank/DDBJ databases">
        <authorList>
            <person name="Gully D."/>
        </authorList>
    </citation>
    <scope>NUCLEOTIDE SEQUENCE [LARGE SCALE GENOMIC DNA]</scope>
    <source>
        <strain evidence="2">ORS3257</strain>
    </source>
</reference>
<name>A0A2U3PTZ5_9BRAD</name>
<feature type="compositionally biased region" description="Polar residues" evidence="1">
    <location>
        <begin position="1"/>
        <end position="22"/>
    </location>
</feature>
<dbReference type="OrthoDB" id="7307073at2"/>
<evidence type="ECO:0008006" key="4">
    <source>
        <dbReference type="Google" id="ProtNLM"/>
    </source>
</evidence>
<feature type="region of interest" description="Disordered" evidence="1">
    <location>
        <begin position="1"/>
        <end position="37"/>
    </location>
</feature>
<proteinExistence type="predicted"/>
<dbReference type="SUPFAM" id="SSF57938">
    <property type="entry name" value="DnaJ/Hsp40 cysteine-rich domain"/>
    <property type="match status" value="1"/>
</dbReference>
<evidence type="ECO:0000313" key="3">
    <source>
        <dbReference type="Proteomes" id="UP000246085"/>
    </source>
</evidence>
<sequence length="70" mass="6961">MTKTQTTRTNAQDSRTGIQPTLNPGDEAPPGTMGTGEDVCPDCHGKGRIDGAPCATCGGSGTITRAIGGA</sequence>
<dbReference type="InterPro" id="IPR036410">
    <property type="entry name" value="HSP_DnaJ_Cys-rich_dom_sf"/>
</dbReference>
<evidence type="ECO:0000256" key="1">
    <source>
        <dbReference type="SAM" id="MobiDB-lite"/>
    </source>
</evidence>
<dbReference type="AlphaFoldDB" id="A0A2U3PTZ5"/>
<organism evidence="2 3">
    <name type="scientific">Bradyrhizobium vignae</name>
    <dbReference type="NCBI Taxonomy" id="1549949"/>
    <lineage>
        <taxon>Bacteria</taxon>
        <taxon>Pseudomonadati</taxon>
        <taxon>Pseudomonadota</taxon>
        <taxon>Alphaproteobacteria</taxon>
        <taxon>Hyphomicrobiales</taxon>
        <taxon>Nitrobacteraceae</taxon>
        <taxon>Bradyrhizobium</taxon>
    </lineage>
</organism>
<protein>
    <recommendedName>
        <fullName evidence="4">Molecular chaperone DnaJ</fullName>
    </recommendedName>
</protein>
<evidence type="ECO:0000313" key="2">
    <source>
        <dbReference type="EMBL" id="SPP92625.1"/>
    </source>
</evidence>
<accession>A0A4Q0QBF9</accession>
<dbReference type="KEGG" id="bvz:BRAD3257_1495"/>
<dbReference type="RefSeq" id="WP_122406410.1">
    <property type="nucleotide sequence ID" value="NZ_LS398110.1"/>
</dbReference>
<dbReference type="Proteomes" id="UP000246085">
    <property type="component" value="Chromosome BRAD3257"/>
</dbReference>